<protein>
    <submittedName>
        <fullName evidence="1">Uncharacterized protein</fullName>
    </submittedName>
</protein>
<evidence type="ECO:0000313" key="2">
    <source>
        <dbReference type="Proteomes" id="UP001060085"/>
    </source>
</evidence>
<organism evidence="1 2">
    <name type="scientific">Catharanthus roseus</name>
    <name type="common">Madagascar periwinkle</name>
    <name type="synonym">Vinca rosea</name>
    <dbReference type="NCBI Taxonomy" id="4058"/>
    <lineage>
        <taxon>Eukaryota</taxon>
        <taxon>Viridiplantae</taxon>
        <taxon>Streptophyta</taxon>
        <taxon>Embryophyta</taxon>
        <taxon>Tracheophyta</taxon>
        <taxon>Spermatophyta</taxon>
        <taxon>Magnoliopsida</taxon>
        <taxon>eudicotyledons</taxon>
        <taxon>Gunneridae</taxon>
        <taxon>Pentapetalae</taxon>
        <taxon>asterids</taxon>
        <taxon>lamiids</taxon>
        <taxon>Gentianales</taxon>
        <taxon>Apocynaceae</taxon>
        <taxon>Rauvolfioideae</taxon>
        <taxon>Vinceae</taxon>
        <taxon>Catharanthinae</taxon>
        <taxon>Catharanthus</taxon>
    </lineage>
</organism>
<keyword evidence="2" id="KW-1185">Reference proteome</keyword>
<comment type="caution">
    <text evidence="1">The sequence shown here is derived from an EMBL/GenBank/DDBJ whole genome shotgun (WGS) entry which is preliminary data.</text>
</comment>
<dbReference type="Proteomes" id="UP001060085">
    <property type="component" value="Linkage Group LG06"/>
</dbReference>
<evidence type="ECO:0000313" key="1">
    <source>
        <dbReference type="EMBL" id="KAI5656205.1"/>
    </source>
</evidence>
<name>A0ACC0A735_CATRO</name>
<accession>A0ACC0A735</accession>
<proteinExistence type="predicted"/>
<reference evidence="2" key="1">
    <citation type="journal article" date="2023" name="Nat. Plants">
        <title>Single-cell RNA sequencing provides a high-resolution roadmap for understanding the multicellular compartmentation of specialized metabolism.</title>
        <authorList>
            <person name="Sun S."/>
            <person name="Shen X."/>
            <person name="Li Y."/>
            <person name="Li Y."/>
            <person name="Wang S."/>
            <person name="Li R."/>
            <person name="Zhang H."/>
            <person name="Shen G."/>
            <person name="Guo B."/>
            <person name="Wei J."/>
            <person name="Xu J."/>
            <person name="St-Pierre B."/>
            <person name="Chen S."/>
            <person name="Sun C."/>
        </authorList>
    </citation>
    <scope>NUCLEOTIDE SEQUENCE [LARGE SCALE GENOMIC DNA]</scope>
</reference>
<gene>
    <name evidence="1" type="ORF">M9H77_24998</name>
</gene>
<sequence>MEASKKVGPAANPLLSFSSIFHQNCLRLGAELAGRLDDTKRFTSKFAANFLNFPPPPLLSHSSTSSSSTSSLVLPFASVSQSQSGPRQGKQGSNSAATLTSDHVAKTLAGTSVYTVSNMNNEFVLISDPNCSKSIGLLCFRREDAEAFLAQVRSRKGELRGGAKVVPITLEQVYMLKVEGIAFRFLPDPVQIKNALELKTSDVKSGFDGVPVFQSDLLVVKKRNKRYSPIYFRKEDIEKELFTVSRASRGPGASQHIMVGSLEDVLKKMEMSEKNSGWEDLIFIPPGKSHSQHIQEVAKT</sequence>
<dbReference type="EMBL" id="CM044706">
    <property type="protein sequence ID" value="KAI5656205.1"/>
    <property type="molecule type" value="Genomic_DNA"/>
</dbReference>